<dbReference type="InterPro" id="IPR002017">
    <property type="entry name" value="Spectrin_repeat"/>
</dbReference>
<reference evidence="3" key="2">
    <citation type="submission" date="2020-05" db="UniProtKB">
        <authorList>
            <consortium name="EnsemblMetazoa"/>
        </authorList>
    </citation>
    <scope>IDENTIFICATION</scope>
    <source>
        <strain evidence="3">JHB</strain>
    </source>
</reference>
<evidence type="ECO:0000313" key="4">
    <source>
        <dbReference type="Proteomes" id="UP000002320"/>
    </source>
</evidence>
<evidence type="ECO:0000256" key="1">
    <source>
        <dbReference type="SAM" id="MobiDB-lite"/>
    </source>
</evidence>
<name>B0WJV4_CULQU</name>
<dbReference type="Proteomes" id="UP000002320">
    <property type="component" value="Unassembled WGS sequence"/>
</dbReference>
<keyword evidence="4" id="KW-1185">Reference proteome</keyword>
<sequence length="232" mass="26251">MSNGLEINGPSSKPFRPSRRRRNAITVVATVHAATMATRDHFSSVRSTTPASTRPESADSGSPGDLLRVYAIDGHRWHRRHPATPRIAARKENVLRLWNYRLELLRARRMQQNFQGNLMKEIKQRLLTDDYGKHVIGVANLLRRHEQHLTSWFPRGTSVPIISTSDSRRSCLCGTTCMTSTFPVASDFFQLFADADDIDNWMLDAMRLVSFEDVGRDGANVQSLLMDVADEL</sequence>
<proteinExistence type="predicted"/>
<dbReference type="AlphaFoldDB" id="B0WJV4"/>
<reference evidence="2" key="1">
    <citation type="submission" date="2007-03" db="EMBL/GenBank/DDBJ databases">
        <title>Annotation of Culex pipiens quinquefasciatus.</title>
        <authorList>
            <consortium name="The Broad Institute Genome Sequencing Platform"/>
            <person name="Atkinson P.W."/>
            <person name="Hemingway J."/>
            <person name="Christensen B.M."/>
            <person name="Higgs S."/>
            <person name="Kodira C."/>
            <person name="Hannick L."/>
            <person name="Megy K."/>
            <person name="O'Leary S."/>
            <person name="Pearson M."/>
            <person name="Haas B.J."/>
            <person name="Mauceli E."/>
            <person name="Wortman J.R."/>
            <person name="Lee N.H."/>
            <person name="Guigo R."/>
            <person name="Stanke M."/>
            <person name="Alvarado L."/>
            <person name="Amedeo P."/>
            <person name="Antoine C.H."/>
            <person name="Arensburger P."/>
            <person name="Bidwell S.L."/>
            <person name="Crawford M."/>
            <person name="Camaro F."/>
            <person name="Devon K."/>
            <person name="Engels R."/>
            <person name="Hammond M."/>
            <person name="Howarth C."/>
            <person name="Koehrsen M."/>
            <person name="Lawson D."/>
            <person name="Montgomery P."/>
            <person name="Nene V."/>
            <person name="Nusbaum C."/>
            <person name="Puiu D."/>
            <person name="Romero-Severson J."/>
            <person name="Severson D.W."/>
            <person name="Shumway M."/>
            <person name="Sisk P."/>
            <person name="Stolte C."/>
            <person name="Zeng Q."/>
            <person name="Eisenstadt E."/>
            <person name="Fraser-Liggett C."/>
            <person name="Strausberg R."/>
            <person name="Galagan J."/>
            <person name="Birren B."/>
            <person name="Collins F.H."/>
        </authorList>
    </citation>
    <scope>NUCLEOTIDE SEQUENCE [LARGE SCALE GENOMIC DNA]</scope>
    <source>
        <strain evidence="2">JHB</strain>
    </source>
</reference>
<feature type="region of interest" description="Disordered" evidence="1">
    <location>
        <begin position="1"/>
        <end position="22"/>
    </location>
</feature>
<gene>
    <name evidence="3" type="primary">6039373</name>
    <name evidence="2" type="ORF">CpipJ_CPIJ007298</name>
</gene>
<evidence type="ECO:0000313" key="2">
    <source>
        <dbReference type="EMBL" id="EDS29471.1"/>
    </source>
</evidence>
<dbReference type="SUPFAM" id="SSF46966">
    <property type="entry name" value="Spectrin repeat"/>
    <property type="match status" value="1"/>
</dbReference>
<dbReference type="EnsemblMetazoa" id="CPIJ007298-RA">
    <property type="protein sequence ID" value="CPIJ007298-PA"/>
    <property type="gene ID" value="CPIJ007298"/>
</dbReference>
<dbReference type="Gene3D" id="1.20.58.60">
    <property type="match status" value="1"/>
</dbReference>
<feature type="compositionally biased region" description="Polar residues" evidence="1">
    <location>
        <begin position="44"/>
        <end position="55"/>
    </location>
</feature>
<accession>B0WJV4</accession>
<evidence type="ECO:0000313" key="3">
    <source>
        <dbReference type="EnsemblMetazoa" id="CPIJ007298-PA"/>
    </source>
</evidence>
<dbReference type="HOGENOM" id="CLU_1195870_0_0_1"/>
<feature type="region of interest" description="Disordered" evidence="1">
    <location>
        <begin position="39"/>
        <end position="65"/>
    </location>
</feature>
<dbReference type="EMBL" id="DS231964">
    <property type="protein sequence ID" value="EDS29471.1"/>
    <property type="molecule type" value="Genomic_DNA"/>
</dbReference>
<dbReference type="VEuPathDB" id="VectorBase:CPIJ007298"/>
<dbReference type="eggNOG" id="KOG0517">
    <property type="taxonomic scope" value="Eukaryota"/>
</dbReference>
<dbReference type="OrthoDB" id="5865767at2759"/>
<protein>
    <submittedName>
        <fullName evidence="2 3">Uncharacterized protein</fullName>
    </submittedName>
</protein>
<dbReference type="PANTHER" id="PTHR11915">
    <property type="entry name" value="SPECTRIN/FILAMIN RELATED CYTOSKELETAL PROTEIN"/>
    <property type="match status" value="1"/>
</dbReference>
<dbReference type="Pfam" id="PF00435">
    <property type="entry name" value="Spectrin"/>
    <property type="match status" value="1"/>
</dbReference>
<dbReference type="VEuPathDB" id="VectorBase:CQUJHB012554"/>
<organism>
    <name type="scientific">Culex quinquefasciatus</name>
    <name type="common">Southern house mosquito</name>
    <name type="synonym">Culex pungens</name>
    <dbReference type="NCBI Taxonomy" id="7176"/>
    <lineage>
        <taxon>Eukaryota</taxon>
        <taxon>Metazoa</taxon>
        <taxon>Ecdysozoa</taxon>
        <taxon>Arthropoda</taxon>
        <taxon>Hexapoda</taxon>
        <taxon>Insecta</taxon>
        <taxon>Pterygota</taxon>
        <taxon>Neoptera</taxon>
        <taxon>Endopterygota</taxon>
        <taxon>Diptera</taxon>
        <taxon>Nematocera</taxon>
        <taxon>Culicoidea</taxon>
        <taxon>Culicidae</taxon>
        <taxon>Culicinae</taxon>
        <taxon>Culicini</taxon>
        <taxon>Culex</taxon>
        <taxon>Culex</taxon>
    </lineage>
</organism>
<dbReference type="InParanoid" id="B0WJV4"/>
<dbReference type="STRING" id="7176.B0WJV4"/>
<dbReference type="KEGG" id="cqu:CpipJ_CPIJ007298"/>